<feature type="region of interest" description="Disordered" evidence="1">
    <location>
        <begin position="1"/>
        <end position="57"/>
    </location>
</feature>
<evidence type="ECO:0000313" key="2">
    <source>
        <dbReference type="EMBL" id="RMC13309.1"/>
    </source>
</evidence>
<sequence length="207" mass="23740">MPASSKTDPPLPKDKAISSGSASLKTYLRKQEKTHLAVRGVRKPESNCSADIKDSEEGEEKVLQALEQFFLQPMGKIMAKQAVWLQPMKIHGGVDGCPPWRAPHQSRQMHRRGCDLMGSLAESVDPWREREKPTLEQEDFPFRKGNEILKSENKVEQMLWKGDMIQNSARAKTEKIEKWSEYHQMEQDEMSGSEKDQNLLDLLQYKS</sequence>
<name>A0A3M0KJ77_HIRRU</name>
<accession>A0A3M0KJ77</accession>
<comment type="caution">
    <text evidence="2">The sequence shown here is derived from an EMBL/GenBank/DDBJ whole genome shotgun (WGS) entry which is preliminary data.</text>
</comment>
<reference evidence="2 3" key="1">
    <citation type="submission" date="2018-07" db="EMBL/GenBank/DDBJ databases">
        <title>A high quality draft genome assembly of the barn swallow (H. rustica rustica).</title>
        <authorList>
            <person name="Formenti G."/>
            <person name="Chiara M."/>
            <person name="Poveda L."/>
            <person name="Francoijs K.-J."/>
            <person name="Bonisoli-Alquati A."/>
            <person name="Canova L."/>
            <person name="Gianfranceschi L."/>
            <person name="Horner D.S."/>
            <person name="Saino N."/>
        </authorList>
    </citation>
    <scope>NUCLEOTIDE SEQUENCE [LARGE SCALE GENOMIC DNA]</scope>
    <source>
        <strain evidence="2">Chelidonia</strain>
        <tissue evidence="2">Blood</tissue>
    </source>
</reference>
<dbReference type="Proteomes" id="UP000269221">
    <property type="component" value="Unassembled WGS sequence"/>
</dbReference>
<feature type="compositionally biased region" description="Basic and acidic residues" evidence="1">
    <location>
        <begin position="184"/>
        <end position="198"/>
    </location>
</feature>
<keyword evidence="3" id="KW-1185">Reference proteome</keyword>
<organism evidence="2 3">
    <name type="scientific">Hirundo rustica rustica</name>
    <dbReference type="NCBI Taxonomy" id="333673"/>
    <lineage>
        <taxon>Eukaryota</taxon>
        <taxon>Metazoa</taxon>
        <taxon>Chordata</taxon>
        <taxon>Craniata</taxon>
        <taxon>Vertebrata</taxon>
        <taxon>Euteleostomi</taxon>
        <taxon>Archelosauria</taxon>
        <taxon>Archosauria</taxon>
        <taxon>Dinosauria</taxon>
        <taxon>Saurischia</taxon>
        <taxon>Theropoda</taxon>
        <taxon>Coelurosauria</taxon>
        <taxon>Aves</taxon>
        <taxon>Neognathae</taxon>
        <taxon>Neoaves</taxon>
        <taxon>Telluraves</taxon>
        <taxon>Australaves</taxon>
        <taxon>Passeriformes</taxon>
        <taxon>Sylvioidea</taxon>
        <taxon>Hirundinidae</taxon>
        <taxon>Hirundo</taxon>
    </lineage>
</organism>
<dbReference type="EMBL" id="QRBI01000106">
    <property type="protein sequence ID" value="RMC13309.1"/>
    <property type="molecule type" value="Genomic_DNA"/>
</dbReference>
<evidence type="ECO:0000313" key="3">
    <source>
        <dbReference type="Proteomes" id="UP000269221"/>
    </source>
</evidence>
<protein>
    <submittedName>
        <fullName evidence="2">Uncharacterized protein</fullName>
    </submittedName>
</protein>
<gene>
    <name evidence="2" type="ORF">DUI87_10844</name>
</gene>
<feature type="region of interest" description="Disordered" evidence="1">
    <location>
        <begin position="184"/>
        <end position="207"/>
    </location>
</feature>
<evidence type="ECO:0000256" key="1">
    <source>
        <dbReference type="SAM" id="MobiDB-lite"/>
    </source>
</evidence>
<dbReference type="AlphaFoldDB" id="A0A3M0KJ77"/>
<proteinExistence type="predicted"/>